<evidence type="ECO:0000256" key="2">
    <source>
        <dbReference type="ARBA" id="ARBA00008307"/>
    </source>
</evidence>
<dbReference type="EMBL" id="CALNXI010000168">
    <property type="protein sequence ID" value="CAH3021070.1"/>
    <property type="molecule type" value="Genomic_DNA"/>
</dbReference>
<comment type="caution">
    <text evidence="3">The sequence shown here is derived from an EMBL/GenBank/DDBJ whole genome shotgun (WGS) entry which is preliminary data.</text>
</comment>
<keyword evidence="4" id="KW-1185">Reference proteome</keyword>
<dbReference type="PANTHER" id="PTHR10656">
    <property type="entry name" value="CELL FATE DETERMINING PROTEIN MAB21-RELATED"/>
    <property type="match status" value="1"/>
</dbReference>
<dbReference type="Gene3D" id="1.10.1410.40">
    <property type="match status" value="1"/>
</dbReference>
<dbReference type="Gene3D" id="3.30.460.90">
    <property type="match status" value="1"/>
</dbReference>
<proteinExistence type="inferred from homology"/>
<dbReference type="PANTHER" id="PTHR10656:SF42">
    <property type="entry name" value="CYCLIC GMP-AMP SYNTHASE-LIKE PROTEIN-RELATED"/>
    <property type="match status" value="1"/>
</dbReference>
<comment type="similarity">
    <text evidence="2">Belongs to the mab-21 family.</text>
</comment>
<evidence type="ECO:0000313" key="3">
    <source>
        <dbReference type="EMBL" id="CAH3021070.1"/>
    </source>
</evidence>
<sequence>MALSRYLTGLDETETKFDASASEVADIESAVVQVCYRILEEVYELDNRFKTSRVLKTGSFYEGTKISEPNEFDLMAVNEELSRPGLCTAVRECPDAAGFAHVLTEDKSVADRWKGITYSREDGRLYIVPYHQYGSVQVTFGQMVTNAYERLCSRGTTISTPAGTLKMIQWGTNPVRPGCRLQLKWRSSSTDAYNPLNTDVDLTFAVEVEVENDRESASNSLYLLVPAWCYKCQEHFHKNISLCWRRSFSVIEKQMFEEMGHQHIHKRCNRVLKYLKDMFYLDRNPFQISSYVIKTLVLRHEERYKEEEH</sequence>
<evidence type="ECO:0000256" key="1">
    <source>
        <dbReference type="ARBA" id="ARBA00001946"/>
    </source>
</evidence>
<dbReference type="Proteomes" id="UP001159427">
    <property type="component" value="Unassembled WGS sequence"/>
</dbReference>
<accession>A0ABN8LUV8</accession>
<name>A0ABN8LUV8_9CNID</name>
<protein>
    <recommendedName>
        <fullName evidence="5">Cyclic GMP-AMP synthase</fullName>
    </recommendedName>
</protein>
<comment type="cofactor">
    <cofactor evidence="1">
        <name>Mg(2+)</name>
        <dbReference type="ChEBI" id="CHEBI:18420"/>
    </cofactor>
</comment>
<reference evidence="3 4" key="1">
    <citation type="submission" date="2022-05" db="EMBL/GenBank/DDBJ databases">
        <authorList>
            <consortium name="Genoscope - CEA"/>
            <person name="William W."/>
        </authorList>
    </citation>
    <scope>NUCLEOTIDE SEQUENCE [LARGE SCALE GENOMIC DNA]</scope>
</reference>
<evidence type="ECO:0008006" key="5">
    <source>
        <dbReference type="Google" id="ProtNLM"/>
    </source>
</evidence>
<feature type="non-terminal residue" evidence="3">
    <location>
        <position position="309"/>
    </location>
</feature>
<evidence type="ECO:0000313" key="4">
    <source>
        <dbReference type="Proteomes" id="UP001159427"/>
    </source>
</evidence>
<organism evidence="3 4">
    <name type="scientific">Porites evermanni</name>
    <dbReference type="NCBI Taxonomy" id="104178"/>
    <lineage>
        <taxon>Eukaryota</taxon>
        <taxon>Metazoa</taxon>
        <taxon>Cnidaria</taxon>
        <taxon>Anthozoa</taxon>
        <taxon>Hexacorallia</taxon>
        <taxon>Scleractinia</taxon>
        <taxon>Fungiina</taxon>
        <taxon>Poritidae</taxon>
        <taxon>Porites</taxon>
    </lineage>
</organism>
<gene>
    <name evidence="3" type="ORF">PEVE_00009729</name>
</gene>